<feature type="domain" description="Glycosyltransferase 2-like" evidence="4">
    <location>
        <begin position="6"/>
        <end position="140"/>
    </location>
</feature>
<dbReference type="STRING" id="1802519.A2961_02350"/>
<evidence type="ECO:0000256" key="2">
    <source>
        <dbReference type="ARBA" id="ARBA00022676"/>
    </source>
</evidence>
<gene>
    <name evidence="5" type="ORF">A2961_02350</name>
</gene>
<keyword evidence="2" id="KW-0328">Glycosyltransferase</keyword>
<accession>A0A1F8BEL4</accession>
<dbReference type="GO" id="GO:0016757">
    <property type="term" value="F:glycosyltransferase activity"/>
    <property type="evidence" value="ECO:0007669"/>
    <property type="project" value="UniProtKB-KW"/>
</dbReference>
<evidence type="ECO:0000256" key="1">
    <source>
        <dbReference type="ARBA" id="ARBA00006739"/>
    </source>
</evidence>
<evidence type="ECO:0000259" key="4">
    <source>
        <dbReference type="Pfam" id="PF00535"/>
    </source>
</evidence>
<dbReference type="EMBL" id="MGHF01000025">
    <property type="protein sequence ID" value="OGM62453.1"/>
    <property type="molecule type" value="Genomic_DNA"/>
</dbReference>
<dbReference type="Pfam" id="PF00535">
    <property type="entry name" value="Glycos_transf_2"/>
    <property type="match status" value="1"/>
</dbReference>
<keyword evidence="3" id="KW-0808">Transferase</keyword>
<dbReference type="PANTHER" id="PTHR43630:SF1">
    <property type="entry name" value="POLY-BETA-1,6-N-ACETYL-D-GLUCOSAMINE SYNTHASE"/>
    <property type="match status" value="1"/>
</dbReference>
<evidence type="ECO:0000313" key="5">
    <source>
        <dbReference type="EMBL" id="OGM62453.1"/>
    </source>
</evidence>
<dbReference type="Gene3D" id="3.90.550.10">
    <property type="entry name" value="Spore Coat Polysaccharide Biosynthesis Protein SpsA, Chain A"/>
    <property type="match status" value="1"/>
</dbReference>
<protein>
    <recommendedName>
        <fullName evidence="4">Glycosyltransferase 2-like domain-containing protein</fullName>
    </recommendedName>
</protein>
<dbReference type="PANTHER" id="PTHR43630">
    <property type="entry name" value="POLY-BETA-1,6-N-ACETYL-D-GLUCOSAMINE SYNTHASE"/>
    <property type="match status" value="1"/>
</dbReference>
<dbReference type="AlphaFoldDB" id="A0A1F8BEL4"/>
<organism evidence="5 6">
    <name type="scientific">Candidatus Woesebacteria bacterium RIFCSPLOWO2_01_FULL_39_21</name>
    <dbReference type="NCBI Taxonomy" id="1802519"/>
    <lineage>
        <taxon>Bacteria</taxon>
        <taxon>Candidatus Woeseibacteriota</taxon>
    </lineage>
</organism>
<evidence type="ECO:0000256" key="3">
    <source>
        <dbReference type="ARBA" id="ARBA00022679"/>
    </source>
</evidence>
<evidence type="ECO:0000313" key="6">
    <source>
        <dbReference type="Proteomes" id="UP000177082"/>
    </source>
</evidence>
<name>A0A1F8BEL4_9BACT</name>
<proteinExistence type="inferred from homology"/>
<dbReference type="InterPro" id="IPR001173">
    <property type="entry name" value="Glyco_trans_2-like"/>
</dbReference>
<reference evidence="5 6" key="1">
    <citation type="journal article" date="2016" name="Nat. Commun.">
        <title>Thousands of microbial genomes shed light on interconnected biogeochemical processes in an aquifer system.</title>
        <authorList>
            <person name="Anantharaman K."/>
            <person name="Brown C.T."/>
            <person name="Hug L.A."/>
            <person name="Sharon I."/>
            <person name="Castelle C.J."/>
            <person name="Probst A.J."/>
            <person name="Thomas B.C."/>
            <person name="Singh A."/>
            <person name="Wilkins M.J."/>
            <person name="Karaoz U."/>
            <person name="Brodie E.L."/>
            <person name="Williams K.H."/>
            <person name="Hubbard S.S."/>
            <person name="Banfield J.F."/>
        </authorList>
    </citation>
    <scope>NUCLEOTIDE SEQUENCE [LARGE SCALE GENOMIC DNA]</scope>
</reference>
<dbReference type="Proteomes" id="UP000177082">
    <property type="component" value="Unassembled WGS sequence"/>
</dbReference>
<comment type="similarity">
    <text evidence="1">Belongs to the glycosyltransferase 2 family.</text>
</comment>
<dbReference type="SUPFAM" id="SSF53448">
    <property type="entry name" value="Nucleotide-diphospho-sugar transferases"/>
    <property type="match status" value="1"/>
</dbReference>
<comment type="caution">
    <text evidence="5">The sequence shown here is derived from an EMBL/GenBank/DDBJ whole genome shotgun (WGS) entry which is preliminary data.</text>
</comment>
<dbReference type="InterPro" id="IPR029044">
    <property type="entry name" value="Nucleotide-diphossugar_trans"/>
</dbReference>
<sequence length="234" mass="26891">MFIMVSVVIPAYNEERYIKLCLAAFTKQTTKVPFELILVNNNSTDSTLEVALTFKDKINLKIINEKKQGRGAARVTGFRKAKGSIILSTDADTVVPRDWIKNMLKHFENPKVVAVTGPWKIRSRSKVRNFTAYHFQRLSLPCLNGLNFGIRKEIYDKVGGFDPTLKAQEDIEITPRVRKLGKIKYSKDVVVLTSSRRYRNGLLKGLWDYQKVSIYNFLLKDKSKTLPDVRNYII</sequence>